<sequence length="205" mass="23644">MGLSDRVKSVQQHQQQQQQQHSTHDEHHTTNTNDIIIPLSKNDHVNKEQQEEEDCDVCTVLGVSDKKKQMFDIISGGMGMFNGKGISEDSSFWEPMGEPLDLIDLGHSGWNMLHTMAAYYPDKPTDTKKKEMTEFLHSFSKVYPCKDCAQDFQGILRDTPPKLDNQKEFSKWMCDSHNHVNNLLGKPLFDCNLVDKRWKRNITPH</sequence>
<reference evidence="10" key="1">
    <citation type="journal article" date="2011" name="Genome Res.">
        <title>Phylogeny-wide analysis of social amoeba genomes highlights ancient origins for complex intercellular communication.</title>
        <authorList>
            <person name="Heidel A.J."/>
            <person name="Lawal H.M."/>
            <person name="Felder M."/>
            <person name="Schilde C."/>
            <person name="Helps N.R."/>
            <person name="Tunggal B."/>
            <person name="Rivero F."/>
            <person name="John U."/>
            <person name="Schleicher M."/>
            <person name="Eichinger L."/>
            <person name="Platzer M."/>
            <person name="Noegel A.A."/>
            <person name="Schaap P."/>
            <person name="Gloeckner G."/>
        </authorList>
    </citation>
    <scope>NUCLEOTIDE SEQUENCE [LARGE SCALE GENOMIC DNA]</scope>
    <source>
        <strain evidence="10">SH3</strain>
    </source>
</reference>
<dbReference type="GO" id="GO:0050660">
    <property type="term" value="F:flavin adenine dinucleotide binding"/>
    <property type="evidence" value="ECO:0007669"/>
    <property type="project" value="TreeGrafter"/>
</dbReference>
<dbReference type="InterPro" id="IPR017905">
    <property type="entry name" value="ERV/ALR_sulphydryl_oxidase"/>
</dbReference>
<evidence type="ECO:0000256" key="3">
    <source>
        <dbReference type="ARBA" id="ARBA00022827"/>
    </source>
</evidence>
<dbReference type="PANTHER" id="PTHR12645">
    <property type="entry name" value="ALR/ERV"/>
    <property type="match status" value="1"/>
</dbReference>
<accession>F4PQC7</accession>
<dbReference type="GeneID" id="14874285"/>
<protein>
    <recommendedName>
        <fullName evidence="6">Sulfhydryl oxidase</fullName>
        <ecNumber evidence="6">1.8.3.2</ecNumber>
    </recommendedName>
</protein>
<evidence type="ECO:0000313" key="10">
    <source>
        <dbReference type="Proteomes" id="UP000007797"/>
    </source>
</evidence>
<dbReference type="PROSITE" id="PS51324">
    <property type="entry name" value="ERV_ALR"/>
    <property type="match status" value="1"/>
</dbReference>
<proteinExistence type="predicted"/>
<dbReference type="InterPro" id="IPR039799">
    <property type="entry name" value="ALR/ERV"/>
</dbReference>
<keyword evidence="3 6" id="KW-0274">FAD</keyword>
<dbReference type="Pfam" id="PF04777">
    <property type="entry name" value="Evr1_Alr"/>
    <property type="match status" value="1"/>
</dbReference>
<dbReference type="EC" id="1.8.3.2" evidence="6"/>
<dbReference type="PANTHER" id="PTHR12645:SF0">
    <property type="entry name" value="FAD-LINKED SULFHYDRYL OXIDASE ALR"/>
    <property type="match status" value="1"/>
</dbReference>
<evidence type="ECO:0000256" key="6">
    <source>
        <dbReference type="RuleBase" id="RU371123"/>
    </source>
</evidence>
<dbReference type="KEGG" id="dfa:DFA_04720"/>
<dbReference type="OrthoDB" id="17199at2759"/>
<evidence type="ECO:0000256" key="7">
    <source>
        <dbReference type="SAM" id="MobiDB-lite"/>
    </source>
</evidence>
<dbReference type="STRING" id="1054147.F4PQC7"/>
<dbReference type="EMBL" id="GL883009">
    <property type="protein sequence ID" value="EGG22590.1"/>
    <property type="molecule type" value="Genomic_DNA"/>
</dbReference>
<keyword evidence="5" id="KW-1015">Disulfide bond</keyword>
<gene>
    <name evidence="9" type="ORF">DFA_04720</name>
</gene>
<dbReference type="Proteomes" id="UP000007797">
    <property type="component" value="Unassembled WGS sequence"/>
</dbReference>
<dbReference type="FunFam" id="1.20.120.310:FF:000002">
    <property type="entry name" value="Sulfhydryl oxidase"/>
    <property type="match status" value="1"/>
</dbReference>
<dbReference type="SUPFAM" id="SSF69000">
    <property type="entry name" value="FAD-dependent thiol oxidase"/>
    <property type="match status" value="1"/>
</dbReference>
<keyword evidence="2 6" id="KW-0285">Flavoprotein</keyword>
<evidence type="ECO:0000313" key="9">
    <source>
        <dbReference type="EMBL" id="EGG22590.1"/>
    </source>
</evidence>
<keyword evidence="10" id="KW-1185">Reference proteome</keyword>
<dbReference type="Gene3D" id="1.20.120.310">
    <property type="entry name" value="ERV/ALR sulfhydryl oxidase domain"/>
    <property type="match status" value="1"/>
</dbReference>
<comment type="catalytic activity">
    <reaction evidence="6">
        <text>2 R'C(R)SH + O2 = R'C(R)S-S(R)CR' + H2O2</text>
        <dbReference type="Rhea" id="RHEA:17357"/>
        <dbReference type="ChEBI" id="CHEBI:15379"/>
        <dbReference type="ChEBI" id="CHEBI:16240"/>
        <dbReference type="ChEBI" id="CHEBI:16520"/>
        <dbReference type="ChEBI" id="CHEBI:17412"/>
        <dbReference type="EC" id="1.8.3.2"/>
    </reaction>
</comment>
<dbReference type="InterPro" id="IPR036774">
    <property type="entry name" value="ERV/ALR_sulphydryl_oxid_sf"/>
</dbReference>
<dbReference type="GO" id="GO:0016971">
    <property type="term" value="F:flavin-dependent sulfhydryl oxidase activity"/>
    <property type="evidence" value="ECO:0007669"/>
    <property type="project" value="InterPro"/>
</dbReference>
<evidence type="ECO:0000256" key="5">
    <source>
        <dbReference type="ARBA" id="ARBA00023157"/>
    </source>
</evidence>
<name>F4PQC7_CACFS</name>
<dbReference type="OMA" id="SKVYPCK"/>
<dbReference type="RefSeq" id="XP_004360441.1">
    <property type="nucleotide sequence ID" value="XM_004360384.1"/>
</dbReference>
<evidence type="ECO:0000256" key="4">
    <source>
        <dbReference type="ARBA" id="ARBA00023002"/>
    </source>
</evidence>
<feature type="region of interest" description="Disordered" evidence="7">
    <location>
        <begin position="1"/>
        <end position="32"/>
    </location>
</feature>
<comment type="cofactor">
    <cofactor evidence="1 6">
        <name>FAD</name>
        <dbReference type="ChEBI" id="CHEBI:57692"/>
    </cofactor>
</comment>
<keyword evidence="4 6" id="KW-0560">Oxidoreductase</keyword>
<evidence type="ECO:0000256" key="2">
    <source>
        <dbReference type="ARBA" id="ARBA00022630"/>
    </source>
</evidence>
<dbReference type="AlphaFoldDB" id="F4PQC7"/>
<evidence type="ECO:0000259" key="8">
    <source>
        <dbReference type="PROSITE" id="PS51324"/>
    </source>
</evidence>
<dbReference type="GO" id="GO:0005739">
    <property type="term" value="C:mitochondrion"/>
    <property type="evidence" value="ECO:0007669"/>
    <property type="project" value="TreeGrafter"/>
</dbReference>
<evidence type="ECO:0000256" key="1">
    <source>
        <dbReference type="ARBA" id="ARBA00001974"/>
    </source>
</evidence>
<organism evidence="9 10">
    <name type="scientific">Cavenderia fasciculata</name>
    <name type="common">Slime mold</name>
    <name type="synonym">Dictyostelium fasciculatum</name>
    <dbReference type="NCBI Taxonomy" id="261658"/>
    <lineage>
        <taxon>Eukaryota</taxon>
        <taxon>Amoebozoa</taxon>
        <taxon>Evosea</taxon>
        <taxon>Eumycetozoa</taxon>
        <taxon>Dictyostelia</taxon>
        <taxon>Acytosteliales</taxon>
        <taxon>Cavenderiaceae</taxon>
        <taxon>Cavenderia</taxon>
    </lineage>
</organism>
<feature type="domain" description="ERV/ALR sulfhydryl oxidase" evidence="8">
    <location>
        <begin position="98"/>
        <end position="198"/>
    </location>
</feature>
<feature type="compositionally biased region" description="Low complexity" evidence="7">
    <location>
        <begin position="11"/>
        <end position="21"/>
    </location>
</feature>